<sequence length="161" mass="18634">MDCERKKMVCQVEEIDATCLSPEFDSIHGIQTRLVKVTLILSVSVALTLFQLHHHSGNGKRVTPRIFQGCPSVFEAFVICVIFSYTCSFSWLFIRNKPKFATFRRFYFIYSMVFMALALSILASALFLQNFSLVFLGTRLWHLENFRLVFRNLNDNTEKTG</sequence>
<gene>
    <name evidence="2" type="ORF">Dsin_018385</name>
</gene>
<protein>
    <submittedName>
        <fullName evidence="2">Uncharacterized protein</fullName>
    </submittedName>
</protein>
<keyword evidence="3" id="KW-1185">Reference proteome</keyword>
<comment type="caution">
    <text evidence="2">The sequence shown here is derived from an EMBL/GenBank/DDBJ whole genome shotgun (WGS) entry which is preliminary data.</text>
</comment>
<evidence type="ECO:0000313" key="3">
    <source>
        <dbReference type="Proteomes" id="UP001281410"/>
    </source>
</evidence>
<dbReference type="AlphaFoldDB" id="A0AAE0A632"/>
<dbReference type="EMBL" id="JANJYJ010000006">
    <property type="protein sequence ID" value="KAK3204339.1"/>
    <property type="molecule type" value="Genomic_DNA"/>
</dbReference>
<proteinExistence type="predicted"/>
<organism evidence="2 3">
    <name type="scientific">Dipteronia sinensis</name>
    <dbReference type="NCBI Taxonomy" id="43782"/>
    <lineage>
        <taxon>Eukaryota</taxon>
        <taxon>Viridiplantae</taxon>
        <taxon>Streptophyta</taxon>
        <taxon>Embryophyta</taxon>
        <taxon>Tracheophyta</taxon>
        <taxon>Spermatophyta</taxon>
        <taxon>Magnoliopsida</taxon>
        <taxon>eudicotyledons</taxon>
        <taxon>Gunneridae</taxon>
        <taxon>Pentapetalae</taxon>
        <taxon>rosids</taxon>
        <taxon>malvids</taxon>
        <taxon>Sapindales</taxon>
        <taxon>Sapindaceae</taxon>
        <taxon>Hippocastanoideae</taxon>
        <taxon>Acereae</taxon>
        <taxon>Dipteronia</taxon>
    </lineage>
</organism>
<evidence type="ECO:0000313" key="2">
    <source>
        <dbReference type="EMBL" id="KAK3204339.1"/>
    </source>
</evidence>
<dbReference type="Proteomes" id="UP001281410">
    <property type="component" value="Unassembled WGS sequence"/>
</dbReference>
<name>A0AAE0A632_9ROSI</name>
<keyword evidence="1" id="KW-0472">Membrane</keyword>
<evidence type="ECO:0000256" key="1">
    <source>
        <dbReference type="SAM" id="Phobius"/>
    </source>
</evidence>
<feature type="transmembrane region" description="Helical" evidence="1">
    <location>
        <begin position="34"/>
        <end position="53"/>
    </location>
</feature>
<feature type="transmembrane region" description="Helical" evidence="1">
    <location>
        <begin position="73"/>
        <end position="94"/>
    </location>
</feature>
<keyword evidence="1" id="KW-0812">Transmembrane</keyword>
<reference evidence="2" key="1">
    <citation type="journal article" date="2023" name="Plant J.">
        <title>Genome sequences and population genomics provide insights into the demographic history, inbreeding, and mutation load of two 'living fossil' tree species of Dipteronia.</title>
        <authorList>
            <person name="Feng Y."/>
            <person name="Comes H.P."/>
            <person name="Chen J."/>
            <person name="Zhu S."/>
            <person name="Lu R."/>
            <person name="Zhang X."/>
            <person name="Li P."/>
            <person name="Qiu J."/>
            <person name="Olsen K.M."/>
            <person name="Qiu Y."/>
        </authorList>
    </citation>
    <scope>NUCLEOTIDE SEQUENCE</scope>
    <source>
        <strain evidence="2">NBL</strain>
    </source>
</reference>
<feature type="transmembrane region" description="Helical" evidence="1">
    <location>
        <begin position="106"/>
        <end position="128"/>
    </location>
</feature>
<keyword evidence="1" id="KW-1133">Transmembrane helix</keyword>
<accession>A0AAE0A632</accession>